<dbReference type="PANTHER" id="PTHR12298:SF4">
    <property type="entry name" value="PROGRAMMED CELL DEATH PROTEIN 2"/>
    <property type="match status" value="1"/>
</dbReference>
<dbReference type="PANTHER" id="PTHR12298">
    <property type="entry name" value="PCDC2 PROGRAMMED CELL DEATH PROTEIN 2 -RELATED"/>
    <property type="match status" value="1"/>
</dbReference>
<dbReference type="EMBL" id="BRXZ01000208">
    <property type="protein sequence ID" value="GMI07432.1"/>
    <property type="molecule type" value="Genomic_DNA"/>
</dbReference>
<gene>
    <name evidence="1" type="ORF">TrRE_jg7887</name>
</gene>
<proteinExistence type="predicted"/>
<organism evidence="1 2">
    <name type="scientific">Triparma retinervis</name>
    <dbReference type="NCBI Taxonomy" id="2557542"/>
    <lineage>
        <taxon>Eukaryota</taxon>
        <taxon>Sar</taxon>
        <taxon>Stramenopiles</taxon>
        <taxon>Ochrophyta</taxon>
        <taxon>Bolidophyceae</taxon>
        <taxon>Parmales</taxon>
        <taxon>Triparmaceae</taxon>
        <taxon>Triparma</taxon>
    </lineage>
</organism>
<dbReference type="OrthoDB" id="443682at2759"/>
<comment type="caution">
    <text evidence="1">The sequence shown here is derived from an EMBL/GenBank/DDBJ whole genome shotgun (WGS) entry which is preliminary data.</text>
</comment>
<name>A0A9W7CJ41_9STRA</name>
<sequence>MPMPLQLGYLDFTPPTNPFLTPYLDWDGGKVGGRPHTLSPSPIPSSSCLCTSCNKVCVFLLQLYAPCDSSPTLPPRPWAYHRMLYLLLCPTPGCLGGVLLRETLPRDNPHLPYEGDEEP</sequence>
<feature type="non-terminal residue" evidence="1">
    <location>
        <position position="119"/>
    </location>
</feature>
<protein>
    <submittedName>
        <fullName evidence="1">Uncharacterized protein</fullName>
    </submittedName>
</protein>
<evidence type="ECO:0000313" key="2">
    <source>
        <dbReference type="Proteomes" id="UP001165082"/>
    </source>
</evidence>
<dbReference type="Proteomes" id="UP001165082">
    <property type="component" value="Unassembled WGS sequence"/>
</dbReference>
<reference evidence="1" key="1">
    <citation type="submission" date="2022-07" db="EMBL/GenBank/DDBJ databases">
        <title>Genome analysis of Parmales, a sister group of diatoms, reveals the evolutionary specialization of diatoms from phago-mixotrophs to photoautotrophs.</title>
        <authorList>
            <person name="Ban H."/>
            <person name="Sato S."/>
            <person name="Yoshikawa S."/>
            <person name="Kazumasa Y."/>
            <person name="Nakamura Y."/>
            <person name="Ichinomiya M."/>
            <person name="Saitoh K."/>
            <person name="Sato N."/>
            <person name="Blanc-Mathieu R."/>
            <person name="Endo H."/>
            <person name="Kuwata A."/>
            <person name="Ogata H."/>
        </authorList>
    </citation>
    <scope>NUCLEOTIDE SEQUENCE</scope>
</reference>
<evidence type="ECO:0000313" key="1">
    <source>
        <dbReference type="EMBL" id="GMI07432.1"/>
    </source>
</evidence>
<dbReference type="AlphaFoldDB" id="A0A9W7CJ41"/>
<keyword evidence="2" id="KW-1185">Reference proteome</keyword>
<accession>A0A9W7CJ41</accession>